<name>A0A1L9NAQ7_ASPTC</name>
<organism evidence="1 2">
    <name type="scientific">Aspergillus tubingensis (strain CBS 134.48)</name>
    <dbReference type="NCBI Taxonomy" id="767770"/>
    <lineage>
        <taxon>Eukaryota</taxon>
        <taxon>Fungi</taxon>
        <taxon>Dikarya</taxon>
        <taxon>Ascomycota</taxon>
        <taxon>Pezizomycotina</taxon>
        <taxon>Eurotiomycetes</taxon>
        <taxon>Eurotiomycetidae</taxon>
        <taxon>Eurotiales</taxon>
        <taxon>Aspergillaceae</taxon>
        <taxon>Aspergillus</taxon>
        <taxon>Aspergillus subgen. Circumdati</taxon>
    </lineage>
</organism>
<dbReference type="AlphaFoldDB" id="A0A1L9NAQ7"/>
<keyword evidence="2" id="KW-1185">Reference proteome</keyword>
<gene>
    <name evidence="1" type="ORF">ASPTUDRAFT_462301</name>
</gene>
<reference evidence="2" key="1">
    <citation type="journal article" date="2017" name="Genome Biol.">
        <title>Comparative genomics reveals high biological diversity and specific adaptations in the industrially and medically important fungal genus Aspergillus.</title>
        <authorList>
            <person name="de Vries R.P."/>
            <person name="Riley R."/>
            <person name="Wiebenga A."/>
            <person name="Aguilar-Osorio G."/>
            <person name="Amillis S."/>
            <person name="Uchima C.A."/>
            <person name="Anderluh G."/>
            <person name="Asadollahi M."/>
            <person name="Askin M."/>
            <person name="Barry K."/>
            <person name="Battaglia E."/>
            <person name="Bayram O."/>
            <person name="Benocci T."/>
            <person name="Braus-Stromeyer S.A."/>
            <person name="Caldana C."/>
            <person name="Canovas D."/>
            <person name="Cerqueira G.C."/>
            <person name="Chen F."/>
            <person name="Chen W."/>
            <person name="Choi C."/>
            <person name="Clum A."/>
            <person name="Dos Santos R.A."/>
            <person name="Damasio A.R."/>
            <person name="Diallinas G."/>
            <person name="Emri T."/>
            <person name="Fekete E."/>
            <person name="Flipphi M."/>
            <person name="Freyberg S."/>
            <person name="Gallo A."/>
            <person name="Gournas C."/>
            <person name="Habgood R."/>
            <person name="Hainaut M."/>
            <person name="Harispe M.L."/>
            <person name="Henrissat B."/>
            <person name="Hilden K.S."/>
            <person name="Hope R."/>
            <person name="Hossain A."/>
            <person name="Karabika E."/>
            <person name="Karaffa L."/>
            <person name="Karanyi Z."/>
            <person name="Krasevec N."/>
            <person name="Kuo A."/>
            <person name="Kusch H."/>
            <person name="LaButti K."/>
            <person name="Lagendijk E.L."/>
            <person name="Lapidus A."/>
            <person name="Levasseur A."/>
            <person name="Lindquist E."/>
            <person name="Lipzen A."/>
            <person name="Logrieco A.F."/>
            <person name="MacCabe A."/>
            <person name="Maekelae M.R."/>
            <person name="Malavazi I."/>
            <person name="Melin P."/>
            <person name="Meyer V."/>
            <person name="Mielnichuk N."/>
            <person name="Miskei M."/>
            <person name="Molnar A.P."/>
            <person name="Mule G."/>
            <person name="Ngan C.Y."/>
            <person name="Orejas M."/>
            <person name="Orosz E."/>
            <person name="Ouedraogo J.P."/>
            <person name="Overkamp K.M."/>
            <person name="Park H.-S."/>
            <person name="Perrone G."/>
            <person name="Piumi F."/>
            <person name="Punt P.J."/>
            <person name="Ram A.F."/>
            <person name="Ramon A."/>
            <person name="Rauscher S."/>
            <person name="Record E."/>
            <person name="Riano-Pachon D.M."/>
            <person name="Robert V."/>
            <person name="Roehrig J."/>
            <person name="Ruller R."/>
            <person name="Salamov A."/>
            <person name="Salih N.S."/>
            <person name="Samson R.A."/>
            <person name="Sandor E."/>
            <person name="Sanguinetti M."/>
            <person name="Schuetze T."/>
            <person name="Sepcic K."/>
            <person name="Shelest E."/>
            <person name="Sherlock G."/>
            <person name="Sophianopoulou V."/>
            <person name="Squina F.M."/>
            <person name="Sun H."/>
            <person name="Susca A."/>
            <person name="Todd R.B."/>
            <person name="Tsang A."/>
            <person name="Unkles S.E."/>
            <person name="van de Wiele N."/>
            <person name="van Rossen-Uffink D."/>
            <person name="Oliveira J.V."/>
            <person name="Vesth T.C."/>
            <person name="Visser J."/>
            <person name="Yu J.-H."/>
            <person name="Zhou M."/>
            <person name="Andersen M.R."/>
            <person name="Archer D.B."/>
            <person name="Baker S.E."/>
            <person name="Benoit I."/>
            <person name="Brakhage A.A."/>
            <person name="Braus G.H."/>
            <person name="Fischer R."/>
            <person name="Frisvad J.C."/>
            <person name="Goldman G.H."/>
            <person name="Houbraken J."/>
            <person name="Oakley B."/>
            <person name="Pocsi I."/>
            <person name="Scazzocchio C."/>
            <person name="Seiboth B."/>
            <person name="vanKuyk P.A."/>
            <person name="Wortman J."/>
            <person name="Dyer P.S."/>
            <person name="Grigoriev I.V."/>
        </authorList>
    </citation>
    <scope>NUCLEOTIDE SEQUENCE [LARGE SCALE GENOMIC DNA]</scope>
    <source>
        <strain evidence="2">CBS 134.48</strain>
    </source>
</reference>
<evidence type="ECO:0000313" key="2">
    <source>
        <dbReference type="Proteomes" id="UP000184304"/>
    </source>
</evidence>
<dbReference type="VEuPathDB" id="FungiDB:ASPTUDRAFT_462301"/>
<protein>
    <submittedName>
        <fullName evidence="1">Uncharacterized protein</fullName>
    </submittedName>
</protein>
<sequence length="105" mass="11821">MKPSVSEQVEYLSTASFGCLSTMAREWLCGRTCSIPEEKRTKSCYIFRLVHMDSFIVTIYPRSGADYDSDPQDKLGNQIKREARLKARRANVSEAEGCNNFGSVS</sequence>
<dbReference type="Proteomes" id="UP000184304">
    <property type="component" value="Unassembled WGS sequence"/>
</dbReference>
<proteinExistence type="predicted"/>
<accession>A0A1L9NAQ7</accession>
<dbReference type="EMBL" id="KV878187">
    <property type="protein sequence ID" value="OJI86380.1"/>
    <property type="molecule type" value="Genomic_DNA"/>
</dbReference>
<evidence type="ECO:0000313" key="1">
    <source>
        <dbReference type="EMBL" id="OJI86380.1"/>
    </source>
</evidence>